<dbReference type="InterPro" id="IPR036055">
    <property type="entry name" value="LDL_receptor-like_sf"/>
</dbReference>
<dbReference type="SMART" id="SM00192">
    <property type="entry name" value="LDLa"/>
    <property type="match status" value="1"/>
</dbReference>
<protein>
    <submittedName>
        <fullName evidence="3">Uncharacterized protein</fullName>
    </submittedName>
</protein>
<dbReference type="InterPro" id="IPR023415">
    <property type="entry name" value="LDLR_class-A_CS"/>
</dbReference>
<dbReference type="EMBL" id="JANEYF010005097">
    <property type="protein sequence ID" value="KAJ8929177.1"/>
    <property type="molecule type" value="Genomic_DNA"/>
</dbReference>
<dbReference type="PROSITE" id="PS50068">
    <property type="entry name" value="LDLRA_2"/>
    <property type="match status" value="1"/>
</dbReference>
<sequence>MAIDCLWSIEVDQNWKVRKNQKCGPEEFYCEDATCIHKDMKCNNLFNCRSRFDEEGCK</sequence>
<gene>
    <name evidence="3" type="ORF">NQ314_018160</name>
</gene>
<dbReference type="InterPro" id="IPR002172">
    <property type="entry name" value="LDrepeatLR_classA_rpt"/>
</dbReference>
<dbReference type="Proteomes" id="UP001162156">
    <property type="component" value="Unassembled WGS sequence"/>
</dbReference>
<dbReference type="CDD" id="cd00112">
    <property type="entry name" value="LDLa"/>
    <property type="match status" value="1"/>
</dbReference>
<dbReference type="Pfam" id="PF00057">
    <property type="entry name" value="Ldl_recept_a"/>
    <property type="match status" value="1"/>
</dbReference>
<evidence type="ECO:0000256" key="2">
    <source>
        <dbReference type="PROSITE-ProRule" id="PRU00124"/>
    </source>
</evidence>
<reference evidence="3" key="1">
    <citation type="journal article" date="2023" name="Insect Mol. Biol.">
        <title>Genome sequencing provides insights into the evolution of gene families encoding plant cell wall-degrading enzymes in longhorned beetles.</title>
        <authorList>
            <person name="Shin N.R."/>
            <person name="Okamura Y."/>
            <person name="Kirsch R."/>
            <person name="Pauchet Y."/>
        </authorList>
    </citation>
    <scope>NUCLEOTIDE SEQUENCE</scope>
    <source>
        <strain evidence="3">RBIC_L_NR</strain>
    </source>
</reference>
<dbReference type="PROSITE" id="PS01209">
    <property type="entry name" value="LDLRA_1"/>
    <property type="match status" value="1"/>
</dbReference>
<feature type="disulfide bond" evidence="2">
    <location>
        <begin position="42"/>
        <end position="57"/>
    </location>
</feature>
<dbReference type="Gene3D" id="4.10.400.10">
    <property type="entry name" value="Low-density Lipoprotein Receptor"/>
    <property type="match status" value="1"/>
</dbReference>
<accession>A0AAV8WRH7</accession>
<evidence type="ECO:0000313" key="4">
    <source>
        <dbReference type="Proteomes" id="UP001162156"/>
    </source>
</evidence>
<comment type="caution">
    <text evidence="3">The sequence shown here is derived from an EMBL/GenBank/DDBJ whole genome shotgun (WGS) entry which is preliminary data.</text>
</comment>
<proteinExistence type="predicted"/>
<feature type="disulfide bond" evidence="2">
    <location>
        <begin position="23"/>
        <end position="35"/>
    </location>
</feature>
<name>A0AAV8WRH7_9CUCU</name>
<evidence type="ECO:0000313" key="3">
    <source>
        <dbReference type="EMBL" id="KAJ8929177.1"/>
    </source>
</evidence>
<dbReference type="SUPFAM" id="SSF57424">
    <property type="entry name" value="LDL receptor-like module"/>
    <property type="match status" value="1"/>
</dbReference>
<organism evidence="3 4">
    <name type="scientific">Rhamnusium bicolor</name>
    <dbReference type="NCBI Taxonomy" id="1586634"/>
    <lineage>
        <taxon>Eukaryota</taxon>
        <taxon>Metazoa</taxon>
        <taxon>Ecdysozoa</taxon>
        <taxon>Arthropoda</taxon>
        <taxon>Hexapoda</taxon>
        <taxon>Insecta</taxon>
        <taxon>Pterygota</taxon>
        <taxon>Neoptera</taxon>
        <taxon>Endopterygota</taxon>
        <taxon>Coleoptera</taxon>
        <taxon>Polyphaga</taxon>
        <taxon>Cucujiformia</taxon>
        <taxon>Chrysomeloidea</taxon>
        <taxon>Cerambycidae</taxon>
        <taxon>Lepturinae</taxon>
        <taxon>Rhagiini</taxon>
        <taxon>Rhamnusium</taxon>
    </lineage>
</organism>
<dbReference type="AlphaFoldDB" id="A0AAV8WRH7"/>
<keyword evidence="1 2" id="KW-1015">Disulfide bond</keyword>
<feature type="disulfide bond" evidence="2">
    <location>
        <begin position="30"/>
        <end position="48"/>
    </location>
</feature>
<keyword evidence="4" id="KW-1185">Reference proteome</keyword>
<evidence type="ECO:0000256" key="1">
    <source>
        <dbReference type="ARBA" id="ARBA00023157"/>
    </source>
</evidence>
<feature type="non-terminal residue" evidence="3">
    <location>
        <position position="58"/>
    </location>
</feature>